<dbReference type="Pfam" id="PF18967">
    <property type="entry name" value="PycTM"/>
    <property type="match status" value="1"/>
</dbReference>
<protein>
    <recommendedName>
        <fullName evidence="9">Pycsar effector protein domain-containing protein</fullName>
    </recommendedName>
</protein>
<evidence type="ECO:0000313" key="10">
    <source>
        <dbReference type="EMBL" id="MBD5778457.1"/>
    </source>
</evidence>
<evidence type="ECO:0000256" key="5">
    <source>
        <dbReference type="ARBA" id="ARBA00022989"/>
    </source>
</evidence>
<comment type="caution">
    <text evidence="10">The sequence shown here is derived from an EMBL/GenBank/DDBJ whole genome shotgun (WGS) entry which is preliminary data.</text>
</comment>
<reference evidence="10" key="1">
    <citation type="submission" date="2020-09" db="EMBL/GenBank/DDBJ databases">
        <title>Pelagicoccus enzymogenes sp. nov. with an EPS production, isolated from marine sediment.</title>
        <authorList>
            <person name="Feng X."/>
        </authorList>
    </citation>
    <scope>NUCLEOTIDE SEQUENCE</scope>
    <source>
        <strain evidence="10">NFK12</strain>
    </source>
</reference>
<dbReference type="RefSeq" id="WP_191615598.1">
    <property type="nucleotide sequence ID" value="NZ_JACYFG010000006.1"/>
</dbReference>
<keyword evidence="2" id="KW-1003">Cell membrane</keyword>
<evidence type="ECO:0000256" key="8">
    <source>
        <dbReference type="SAM" id="Phobius"/>
    </source>
</evidence>
<sequence length="176" mass="19817">MSQTDPSHPKFQSIARASILASIENKHTQYVSMADRRAQGLLTMAAVLAPVAISRINDAAFFPSVAVFLVGAATTIIAATLCLFPKRFRRIQPNDRFPLHFSYISRQKRDDYLAQMSDIIDDTTQLSKEVAKDLYHLSHDVLIPKFRWLRIAYASFVGSLCLSLILLVYNVLRTSN</sequence>
<keyword evidence="5 8" id="KW-1133">Transmembrane helix</keyword>
<evidence type="ECO:0000256" key="1">
    <source>
        <dbReference type="ARBA" id="ARBA00004236"/>
    </source>
</evidence>
<proteinExistence type="predicted"/>
<dbReference type="GO" id="GO:0000166">
    <property type="term" value="F:nucleotide binding"/>
    <property type="evidence" value="ECO:0007669"/>
    <property type="project" value="UniProtKB-KW"/>
</dbReference>
<keyword evidence="4" id="KW-0547">Nucleotide-binding</keyword>
<organism evidence="10 11">
    <name type="scientific">Pelagicoccus enzymogenes</name>
    <dbReference type="NCBI Taxonomy" id="2773457"/>
    <lineage>
        <taxon>Bacteria</taxon>
        <taxon>Pseudomonadati</taxon>
        <taxon>Verrucomicrobiota</taxon>
        <taxon>Opitutia</taxon>
        <taxon>Puniceicoccales</taxon>
        <taxon>Pelagicoccaceae</taxon>
        <taxon>Pelagicoccus</taxon>
    </lineage>
</organism>
<keyword evidence="3 8" id="KW-0812">Transmembrane</keyword>
<comment type="subcellular location">
    <subcellularLocation>
        <location evidence="1">Cell membrane</location>
    </subcellularLocation>
</comment>
<dbReference type="EMBL" id="JACYFG010000006">
    <property type="protein sequence ID" value="MBD5778457.1"/>
    <property type="molecule type" value="Genomic_DNA"/>
</dbReference>
<evidence type="ECO:0000256" key="3">
    <source>
        <dbReference type="ARBA" id="ARBA00022692"/>
    </source>
</evidence>
<dbReference type="GO" id="GO:0005886">
    <property type="term" value="C:plasma membrane"/>
    <property type="evidence" value="ECO:0007669"/>
    <property type="project" value="UniProtKB-SubCell"/>
</dbReference>
<accession>A0A927F4T5</accession>
<evidence type="ECO:0000313" key="11">
    <source>
        <dbReference type="Proteomes" id="UP000622317"/>
    </source>
</evidence>
<feature type="transmembrane region" description="Helical" evidence="8">
    <location>
        <begin position="151"/>
        <end position="172"/>
    </location>
</feature>
<dbReference type="GO" id="GO:0051607">
    <property type="term" value="P:defense response to virus"/>
    <property type="evidence" value="ECO:0007669"/>
    <property type="project" value="UniProtKB-KW"/>
</dbReference>
<feature type="transmembrane region" description="Helical" evidence="8">
    <location>
        <begin position="62"/>
        <end position="84"/>
    </location>
</feature>
<evidence type="ECO:0000259" key="9">
    <source>
        <dbReference type="Pfam" id="PF18967"/>
    </source>
</evidence>
<dbReference type="InterPro" id="IPR043760">
    <property type="entry name" value="PycTM_dom"/>
</dbReference>
<keyword evidence="11" id="KW-1185">Reference proteome</keyword>
<evidence type="ECO:0000256" key="2">
    <source>
        <dbReference type="ARBA" id="ARBA00022475"/>
    </source>
</evidence>
<name>A0A927F4T5_9BACT</name>
<gene>
    <name evidence="10" type="ORF">IEN85_03055</name>
</gene>
<keyword evidence="6" id="KW-0051">Antiviral defense</keyword>
<dbReference type="Proteomes" id="UP000622317">
    <property type="component" value="Unassembled WGS sequence"/>
</dbReference>
<evidence type="ECO:0000256" key="6">
    <source>
        <dbReference type="ARBA" id="ARBA00023118"/>
    </source>
</evidence>
<evidence type="ECO:0000256" key="7">
    <source>
        <dbReference type="ARBA" id="ARBA00023136"/>
    </source>
</evidence>
<keyword evidence="7 8" id="KW-0472">Membrane</keyword>
<evidence type="ECO:0000256" key="4">
    <source>
        <dbReference type="ARBA" id="ARBA00022741"/>
    </source>
</evidence>
<dbReference type="AlphaFoldDB" id="A0A927F4T5"/>
<feature type="domain" description="Pycsar effector protein" evidence="9">
    <location>
        <begin position="25"/>
        <end position="168"/>
    </location>
</feature>